<dbReference type="Pfam" id="PF01590">
    <property type="entry name" value="GAF"/>
    <property type="match status" value="1"/>
</dbReference>
<evidence type="ECO:0000256" key="1">
    <source>
        <dbReference type="ARBA" id="ARBA00000085"/>
    </source>
</evidence>
<dbReference type="InterPro" id="IPR035965">
    <property type="entry name" value="PAS-like_dom_sf"/>
</dbReference>
<dbReference type="InterPro" id="IPR013655">
    <property type="entry name" value="PAS_fold_3"/>
</dbReference>
<feature type="domain" description="PAS" evidence="8">
    <location>
        <begin position="465"/>
        <end position="535"/>
    </location>
</feature>
<evidence type="ECO:0000259" key="7">
    <source>
        <dbReference type="PROSITE" id="PS50109"/>
    </source>
</evidence>
<dbReference type="InterPro" id="IPR003661">
    <property type="entry name" value="HisK_dim/P_dom"/>
</dbReference>
<dbReference type="SMART" id="SM00065">
    <property type="entry name" value="GAF"/>
    <property type="match status" value="1"/>
</dbReference>
<keyword evidence="11" id="KW-1185">Reference proteome</keyword>
<dbReference type="RefSeq" id="WP_382259265.1">
    <property type="nucleotide sequence ID" value="NZ_JBHTBX010000012.1"/>
</dbReference>
<dbReference type="EC" id="2.7.13.3" evidence="2"/>
<dbReference type="CDD" id="cd00082">
    <property type="entry name" value="HisKA"/>
    <property type="match status" value="1"/>
</dbReference>
<dbReference type="EMBL" id="JBHTBX010000012">
    <property type="protein sequence ID" value="MFC7435962.1"/>
    <property type="molecule type" value="Genomic_DNA"/>
</dbReference>
<dbReference type="SMART" id="SM00387">
    <property type="entry name" value="HATPase_c"/>
    <property type="match status" value="1"/>
</dbReference>
<evidence type="ECO:0000313" key="10">
    <source>
        <dbReference type="EMBL" id="MFC7435962.1"/>
    </source>
</evidence>
<keyword evidence="5" id="KW-0418">Kinase</keyword>
<feature type="domain" description="PAC" evidence="9">
    <location>
        <begin position="412"/>
        <end position="464"/>
    </location>
</feature>
<dbReference type="PROSITE" id="PS50109">
    <property type="entry name" value="HIS_KIN"/>
    <property type="match status" value="1"/>
</dbReference>
<dbReference type="Pfam" id="PF08448">
    <property type="entry name" value="PAS_4"/>
    <property type="match status" value="1"/>
</dbReference>
<proteinExistence type="predicted"/>
<keyword evidence="6" id="KW-0472">Membrane</keyword>
<dbReference type="InterPro" id="IPR000014">
    <property type="entry name" value="PAS"/>
</dbReference>
<dbReference type="PROSITE" id="PS50112">
    <property type="entry name" value="PAS"/>
    <property type="match status" value="2"/>
</dbReference>
<keyword evidence="3" id="KW-0597">Phosphoprotein</keyword>
<reference evidence="11" key="1">
    <citation type="journal article" date="2019" name="Int. J. Syst. Evol. Microbiol.">
        <title>The Global Catalogue of Microorganisms (GCM) 10K type strain sequencing project: providing services to taxonomists for standard genome sequencing and annotation.</title>
        <authorList>
            <consortium name="The Broad Institute Genomics Platform"/>
            <consortium name="The Broad Institute Genome Sequencing Center for Infectious Disease"/>
            <person name="Wu L."/>
            <person name="Ma J."/>
        </authorList>
    </citation>
    <scope>NUCLEOTIDE SEQUENCE [LARGE SCALE GENOMIC DNA]</scope>
    <source>
        <strain evidence="11">CCUG 54518</strain>
    </source>
</reference>
<evidence type="ECO:0000259" key="9">
    <source>
        <dbReference type="PROSITE" id="PS50113"/>
    </source>
</evidence>
<feature type="transmembrane region" description="Helical" evidence="6">
    <location>
        <begin position="18"/>
        <end position="38"/>
    </location>
</feature>
<dbReference type="InterPro" id="IPR052162">
    <property type="entry name" value="Sensor_kinase/Photoreceptor"/>
</dbReference>
<dbReference type="Gene3D" id="1.10.287.130">
    <property type="match status" value="1"/>
</dbReference>
<dbReference type="InterPro" id="IPR003594">
    <property type="entry name" value="HATPase_dom"/>
</dbReference>
<comment type="caution">
    <text evidence="10">The sequence shown here is derived from an EMBL/GenBank/DDBJ whole genome shotgun (WGS) entry which is preliminary data.</text>
</comment>
<organism evidence="10 11">
    <name type="scientific">Hydrogenophaga bisanensis</name>
    <dbReference type="NCBI Taxonomy" id="439611"/>
    <lineage>
        <taxon>Bacteria</taxon>
        <taxon>Pseudomonadati</taxon>
        <taxon>Pseudomonadota</taxon>
        <taxon>Betaproteobacteria</taxon>
        <taxon>Burkholderiales</taxon>
        <taxon>Comamonadaceae</taxon>
        <taxon>Hydrogenophaga</taxon>
    </lineage>
</organism>
<dbReference type="PRINTS" id="PR00344">
    <property type="entry name" value="BCTRLSENSOR"/>
</dbReference>
<dbReference type="CDD" id="cd12915">
    <property type="entry name" value="PDC2_DGC_like"/>
    <property type="match status" value="1"/>
</dbReference>
<evidence type="ECO:0000259" key="8">
    <source>
        <dbReference type="PROSITE" id="PS50112"/>
    </source>
</evidence>
<dbReference type="InterPro" id="IPR013656">
    <property type="entry name" value="PAS_4"/>
</dbReference>
<dbReference type="PANTHER" id="PTHR43304">
    <property type="entry name" value="PHYTOCHROME-LIKE PROTEIN CPH1"/>
    <property type="match status" value="1"/>
</dbReference>
<dbReference type="InterPro" id="IPR000700">
    <property type="entry name" value="PAS-assoc_C"/>
</dbReference>
<dbReference type="SUPFAM" id="SSF55874">
    <property type="entry name" value="ATPase domain of HSP90 chaperone/DNA topoisomerase II/histidine kinase"/>
    <property type="match status" value="1"/>
</dbReference>
<dbReference type="SMART" id="SM00388">
    <property type="entry name" value="HisKA"/>
    <property type="match status" value="1"/>
</dbReference>
<feature type="domain" description="PAS" evidence="8">
    <location>
        <begin position="339"/>
        <end position="409"/>
    </location>
</feature>
<dbReference type="Pfam" id="PF00512">
    <property type="entry name" value="HisKA"/>
    <property type="match status" value="1"/>
</dbReference>
<feature type="domain" description="Histidine kinase" evidence="7">
    <location>
        <begin position="795"/>
        <end position="1015"/>
    </location>
</feature>
<dbReference type="Gene3D" id="3.30.450.40">
    <property type="match status" value="1"/>
</dbReference>
<keyword evidence="10" id="KW-0547">Nucleotide-binding</keyword>
<evidence type="ECO:0000256" key="5">
    <source>
        <dbReference type="ARBA" id="ARBA00022777"/>
    </source>
</evidence>
<dbReference type="SUPFAM" id="SSF55781">
    <property type="entry name" value="GAF domain-like"/>
    <property type="match status" value="1"/>
</dbReference>
<dbReference type="Pfam" id="PF08447">
    <property type="entry name" value="PAS_3"/>
    <property type="match status" value="1"/>
</dbReference>
<dbReference type="CDD" id="cd00130">
    <property type="entry name" value="PAS"/>
    <property type="match status" value="1"/>
</dbReference>
<dbReference type="InterPro" id="IPR036890">
    <property type="entry name" value="HATPase_C_sf"/>
</dbReference>
<comment type="catalytic activity">
    <reaction evidence="1">
        <text>ATP + protein L-histidine = ADP + protein N-phospho-L-histidine.</text>
        <dbReference type="EC" id="2.7.13.3"/>
    </reaction>
</comment>
<evidence type="ECO:0000256" key="4">
    <source>
        <dbReference type="ARBA" id="ARBA00022679"/>
    </source>
</evidence>
<dbReference type="GO" id="GO:0005524">
    <property type="term" value="F:ATP binding"/>
    <property type="evidence" value="ECO:0007669"/>
    <property type="project" value="UniProtKB-KW"/>
</dbReference>
<gene>
    <name evidence="10" type="ORF">ACFQNJ_15715</name>
</gene>
<evidence type="ECO:0000256" key="2">
    <source>
        <dbReference type="ARBA" id="ARBA00012438"/>
    </source>
</evidence>
<dbReference type="SUPFAM" id="SSF47384">
    <property type="entry name" value="Homodimeric domain of signal transducing histidine kinase"/>
    <property type="match status" value="1"/>
</dbReference>
<dbReference type="InterPro" id="IPR036097">
    <property type="entry name" value="HisK_dim/P_sf"/>
</dbReference>
<protein>
    <recommendedName>
        <fullName evidence="2">histidine kinase</fullName>
        <ecNumber evidence="2">2.7.13.3</ecNumber>
    </recommendedName>
</protein>
<dbReference type="Gene3D" id="3.30.565.10">
    <property type="entry name" value="Histidine kinase-like ATPase, C-terminal domain"/>
    <property type="match status" value="1"/>
</dbReference>
<dbReference type="SUPFAM" id="SSF55785">
    <property type="entry name" value="PYP-like sensor domain (PAS domain)"/>
    <property type="match status" value="2"/>
</dbReference>
<dbReference type="Gene3D" id="3.30.450.20">
    <property type="entry name" value="PAS domain"/>
    <property type="match status" value="3"/>
</dbReference>
<dbReference type="InterPro" id="IPR029016">
    <property type="entry name" value="GAF-like_dom_sf"/>
</dbReference>
<dbReference type="Pfam" id="PF02518">
    <property type="entry name" value="HATPase_c"/>
    <property type="match status" value="1"/>
</dbReference>
<dbReference type="SMART" id="SM00091">
    <property type="entry name" value="PAS"/>
    <property type="match status" value="2"/>
</dbReference>
<dbReference type="Proteomes" id="UP001596495">
    <property type="component" value="Unassembled WGS sequence"/>
</dbReference>
<dbReference type="InterPro" id="IPR005467">
    <property type="entry name" value="His_kinase_dom"/>
</dbReference>
<sequence>MIVSRHHQRGWLADRARIVSLVVLALGMLMLGTGAYLWHERSRLLDGADEVAIRQVQRLANDLEKSLTVAEVAVQQVEQVLASNSHEGMRQFWTSEAASLRAELLSTLPLPFQLHAITPNGQVIDLVSDRLLEKRPAAEELQQMAEAIPGRWHVGAVNGPPLARSIPLVWKAGADGQTVAGYVVDLSFSAVLARLENDRIKEGGGVALFRVAPGGMVSVLARAPFDEKEIGQAVKGHVAQMITSRAAGSFLTRGQFDGIERRVAFRRLAGTASEMVVVYGVPTDVVLSEWYRRLPAIGVAALALALALTLGGWQLDRSVHRLQREVTERRALEEQRRQMFHDLDTVANASPALFWTCDTAMQFDWVNRRWLEFTGRDMEDELGDGWTQSIHPDDRATYLRRFSEALRRREGFTIEYRLRRQDGEYRWILDQGTPRHDADGLFTGYIGSCVDLTELRQAQADSRQRGETLEHVFDVLQDMLFVIDRDGMFVHFQSGSSELLYLPPEQFLKRRVAEVMPEDIARLIMDKLALSFDGQLQDFDYVLDVGRGPRVFNARMARLPESDHCMVVARDVNDQRHLQRDRERLNHLVMLLLQLATRFINLPKDRMDQAILDGLQEMGSFIGLDRAYVFRYDFDRLVCSNTHEWCGSGIQPQKELLQNIPLDQASELIKAHKAGESISITHVDALPSGWLRDLLIPLDIRSLILVPINTSQGCFGFIGFDAVRQVHQFTDDEQALLRLFSQMLANTHERHAAEEAIARLNLQLEARVAERTQALRASVKRLEEVNTDLQAFSYSVSHDLKSPLRGIEGFASLLQEEFGDQIPAHASAYLDRIRKAASHMARLINDLLAYSHLEQKEQSVEVVSLRGLAQEVVDGLRNEIDLKDARIDIDMPASLTVMASPGGLTMVLRNLVDNALKFAKPGQPPQVDIVGRRHDTAEGPRVLLSVIDQGQGFDMQHHDRIFALFQRLHRADQAPGTGIGLAMVHKAITRMDGRIWAESEPGQGARFHIELPAATRFSGVPSTEDSAAGSEV</sequence>
<accession>A0ABW2RD27</accession>
<dbReference type="InterPro" id="IPR001610">
    <property type="entry name" value="PAC"/>
</dbReference>
<keyword evidence="4" id="KW-0808">Transferase</keyword>
<dbReference type="PANTHER" id="PTHR43304:SF1">
    <property type="entry name" value="PAC DOMAIN-CONTAINING PROTEIN"/>
    <property type="match status" value="1"/>
</dbReference>
<dbReference type="InterPro" id="IPR004358">
    <property type="entry name" value="Sig_transdc_His_kin-like_C"/>
</dbReference>
<dbReference type="InterPro" id="IPR003018">
    <property type="entry name" value="GAF"/>
</dbReference>
<keyword evidence="10" id="KW-0067">ATP-binding</keyword>
<evidence type="ECO:0000256" key="3">
    <source>
        <dbReference type="ARBA" id="ARBA00022553"/>
    </source>
</evidence>
<keyword evidence="6" id="KW-0812">Transmembrane</keyword>
<keyword evidence="6" id="KW-1133">Transmembrane helix</keyword>
<evidence type="ECO:0000256" key="6">
    <source>
        <dbReference type="SAM" id="Phobius"/>
    </source>
</evidence>
<dbReference type="PROSITE" id="PS50113">
    <property type="entry name" value="PAC"/>
    <property type="match status" value="1"/>
</dbReference>
<name>A0ABW2RD27_9BURK</name>
<dbReference type="NCBIfam" id="TIGR00229">
    <property type="entry name" value="sensory_box"/>
    <property type="match status" value="1"/>
</dbReference>
<dbReference type="SMART" id="SM00086">
    <property type="entry name" value="PAC"/>
    <property type="match status" value="1"/>
</dbReference>
<evidence type="ECO:0000313" key="11">
    <source>
        <dbReference type="Proteomes" id="UP001596495"/>
    </source>
</evidence>